<feature type="domain" description="TrwC relaxase" evidence="1">
    <location>
        <begin position="12"/>
        <end position="277"/>
    </location>
</feature>
<dbReference type="CDD" id="cd17933">
    <property type="entry name" value="DEXSc_RecD-like"/>
    <property type="match status" value="1"/>
</dbReference>
<name>A0AAW3J024_VIBPH</name>
<sequence>MLTIFPIKNINYYSEWSQFDYYLNNDELPGIWSGYLAHLLGIKGEIGEEHFRNLMNGYSPDGKKAFVKNAGKERNFGYDLTFSAPKSVSILDVFDDSASISIAHDNAVQAALRFIEEKAAYTRRNAQGRESERIPGLLAALFTHFESRAEDMQLHTHCLILNLAIRHDLTWGTIQGQKLYQWMRASGAIYRAELAQNLRELGYWIEEDNDSFRVVGVPEHICKYFSKRDEQISSVLKKFNETTSASAIGDHVKLYTRDKKKKTPTSELNSRWQSELTTLGFSKERAMSIRSNEPTLAEKFCDIDVAFNELTQNKSIFREQDLYQNIAKQAQLSGDRAANIVTLSFRALSSDRAIILGLDQKENMLLSTSEIIYLEKDLIKLAKKMVTLYHPAPTESDFLITSYSKSDMTIKGALSEEQIIALQNACNNKKLSILQGSAGSGKSFSMKALRKAYEKSRQRVKGACIAKLAADNLENETGIKSQTIAKLLSDSELGKYPLKDIDVLVIDEAGQIGAKQMHSILSQAIKSNTKIVLVGEDKQLDAIEHGGVLSYLSRPDVIGTSRIETIRRQKDLWARQVVTNFRDGNALAALYELHKRDLVTIASSHDEAISQLVDRWKIYISQNKEKNAVVLAQKWTEVDQISRQLRKYYQEHGKVHKENIVVKCSVSGKVMTLPFSVGERVRFTKNDYRLGVTNGSFGQVEHIETVGKGFTFYVRLEDSRLVSVDESNYVDEFGNLPLIHAYAMTVYSSQGITVNGSTFILYNSHMGREATYVAGSRHKDHSHFFMNSKDVDFSIECDRITEKMRLDLFAQYMSRESKSRLAIEYWSSNHREQYEKTNLAHEVEPLFSSLES</sequence>
<evidence type="ECO:0000313" key="3">
    <source>
        <dbReference type="Proteomes" id="UP000037697"/>
    </source>
</evidence>
<dbReference type="SUPFAM" id="SSF52540">
    <property type="entry name" value="P-loop containing nucleoside triphosphate hydrolases"/>
    <property type="match status" value="2"/>
</dbReference>
<dbReference type="CDD" id="cd18809">
    <property type="entry name" value="SF1_C_RecD"/>
    <property type="match status" value="1"/>
</dbReference>
<dbReference type="InterPro" id="IPR027417">
    <property type="entry name" value="P-loop_NTPase"/>
</dbReference>
<dbReference type="InterPro" id="IPR014059">
    <property type="entry name" value="TraI/TrwC_relax"/>
</dbReference>
<reference evidence="2 3" key="1">
    <citation type="submission" date="2015-07" db="EMBL/GenBank/DDBJ databases">
        <title>Foodborne Vibrio parahaemolyticus Isolates.</title>
        <authorList>
            <person name="Ronholm J."/>
            <person name="Petronella N."/>
            <person name="Kenwell R."/>
            <person name="Banerjee S."/>
        </authorList>
    </citation>
    <scope>NUCLEOTIDE SEQUENCE [LARGE SCALE GENOMIC DNA]</scope>
    <source>
        <strain evidence="2 3">HS-06-05</strain>
    </source>
</reference>
<protein>
    <recommendedName>
        <fullName evidence="1">TrwC relaxase domain-containing protein</fullName>
    </recommendedName>
</protein>
<proteinExistence type="predicted"/>
<dbReference type="Gene3D" id="3.40.50.300">
    <property type="entry name" value="P-loop containing nucleotide triphosphate hydrolases"/>
    <property type="match status" value="2"/>
</dbReference>
<dbReference type="Pfam" id="PF08751">
    <property type="entry name" value="TrwC"/>
    <property type="match status" value="1"/>
</dbReference>
<comment type="caution">
    <text evidence="2">The sequence shown here is derived from an EMBL/GenBank/DDBJ whole genome shotgun (WGS) entry which is preliminary data.</text>
</comment>
<dbReference type="Gene3D" id="2.30.30.940">
    <property type="match status" value="1"/>
</dbReference>
<dbReference type="AlphaFoldDB" id="A0AAW3J024"/>
<dbReference type="Proteomes" id="UP000037697">
    <property type="component" value="Unassembled WGS sequence"/>
</dbReference>
<dbReference type="Pfam" id="PF13604">
    <property type="entry name" value="AAA_30"/>
    <property type="match status" value="1"/>
</dbReference>
<evidence type="ECO:0000313" key="2">
    <source>
        <dbReference type="EMBL" id="KOY36928.1"/>
    </source>
</evidence>
<dbReference type="EMBL" id="LIRS01000053">
    <property type="protein sequence ID" value="KOY36928.1"/>
    <property type="molecule type" value="Genomic_DNA"/>
</dbReference>
<organism evidence="2 3">
    <name type="scientific">Vibrio parahaemolyticus</name>
    <dbReference type="NCBI Taxonomy" id="670"/>
    <lineage>
        <taxon>Bacteria</taxon>
        <taxon>Pseudomonadati</taxon>
        <taxon>Pseudomonadota</taxon>
        <taxon>Gammaproteobacteria</taxon>
        <taxon>Vibrionales</taxon>
        <taxon>Vibrionaceae</taxon>
        <taxon>Vibrio</taxon>
    </lineage>
</organism>
<dbReference type="InterPro" id="IPR014862">
    <property type="entry name" value="TrwC"/>
</dbReference>
<dbReference type="RefSeq" id="WP_053811847.1">
    <property type="nucleotide sequence ID" value="NZ_LIRS01000053.1"/>
</dbReference>
<accession>A0AAW3J024</accession>
<dbReference type="NCBIfam" id="NF041492">
    <property type="entry name" value="MobF"/>
    <property type="match status" value="1"/>
</dbReference>
<gene>
    <name evidence="2" type="ORF">ACX05_07115</name>
</gene>
<evidence type="ECO:0000259" key="1">
    <source>
        <dbReference type="Pfam" id="PF08751"/>
    </source>
</evidence>
<dbReference type="NCBIfam" id="TIGR02686">
    <property type="entry name" value="relax_trwC"/>
    <property type="match status" value="1"/>
</dbReference>
<dbReference type="SUPFAM" id="SSF55464">
    <property type="entry name" value="Origin of replication-binding domain, RBD-like"/>
    <property type="match status" value="1"/>
</dbReference>